<reference evidence="1" key="1">
    <citation type="submission" date="2021-02" db="EMBL/GenBank/DDBJ databases">
        <title>Taxonomy, biology and ecology of Rhodococcus bacteria occurring in California pistachio and other woody hosts as revealed by genome sequence analyses.</title>
        <authorList>
            <person name="Riely B."/>
            <person name="Gai Y."/>
        </authorList>
    </citation>
    <scope>NUCLEOTIDE SEQUENCE</scope>
    <source>
        <strain evidence="1">BP-295</strain>
    </source>
</reference>
<organism evidence="1 2">
    <name type="scientific">Gordonia rubripertincta</name>
    <name type="common">Rhodococcus corallinus</name>
    <dbReference type="NCBI Taxonomy" id="36822"/>
    <lineage>
        <taxon>Bacteria</taxon>
        <taxon>Bacillati</taxon>
        <taxon>Actinomycetota</taxon>
        <taxon>Actinomycetes</taxon>
        <taxon>Mycobacteriales</taxon>
        <taxon>Gordoniaceae</taxon>
        <taxon>Gordonia</taxon>
    </lineage>
</organism>
<name>A0AAW4G9B6_GORRU</name>
<accession>A0AAW4G9B6</accession>
<dbReference type="AlphaFoldDB" id="A0AAW4G9B6"/>
<dbReference type="RefSeq" id="WP_204718669.1">
    <property type="nucleotide sequence ID" value="NZ_JAFFGU010000012.1"/>
</dbReference>
<evidence type="ECO:0000313" key="2">
    <source>
        <dbReference type="Proteomes" id="UP001195196"/>
    </source>
</evidence>
<sequence length="51" mass="5929">MSEYKKVTRFEVIDHTTGGRGRVYTRHDVSIELSYQDDGRTLKVFIDDPVP</sequence>
<dbReference type="Proteomes" id="UP001195196">
    <property type="component" value="Unassembled WGS sequence"/>
</dbReference>
<proteinExistence type="predicted"/>
<comment type="caution">
    <text evidence="1">The sequence shown here is derived from an EMBL/GenBank/DDBJ whole genome shotgun (WGS) entry which is preliminary data.</text>
</comment>
<dbReference type="EMBL" id="JAFFGU010000012">
    <property type="protein sequence ID" value="MBM7279873.1"/>
    <property type="molecule type" value="Genomic_DNA"/>
</dbReference>
<protein>
    <submittedName>
        <fullName evidence="1">Uncharacterized protein</fullName>
    </submittedName>
</protein>
<gene>
    <name evidence="1" type="ORF">JTZ10_19170</name>
</gene>
<evidence type="ECO:0000313" key="1">
    <source>
        <dbReference type="EMBL" id="MBM7279873.1"/>
    </source>
</evidence>